<sequence length="457" mass="50551">MRCQYIELLGVDRIRHEVGKFFTNTLVEVATPCLPVSLVPFVGGWPVLGRDVYRRVVRSGALEVLLIVTAALPPGPMAAAGLCCALVMFTSLFGQRMVQMLGLVSGAKDLLMVWSLTLLTCQELGGGGAVQAMQVVLSAAYFVPGITKLIFPKRQGFGWFSWLDGRSLQVVLLERCVLFDNLLAKHIALLPWICRFGCLATVVFECAWLALPLFPDTLGLPLGVIGLTFHLGCVVMLGINFIPFWTPSYACLIPSAQAYVRWYMQGRSVVLGTPSNMGHLCAGVLMVFFAGLAWYYVEMTRTGSIPESKSWPLGVPPYYSGYCSGYPPDKNDAITICAVVLYVTRHNDSEQAWRPKIDAYFARRINAECRMHGLETARRANLILLALSEMPDSRPSRGDKAEAARVATFVGRQFSKVRWVERTFVLAGSHVKEQNEEKFCLEGDSVRTNVEAAFLKD</sequence>
<accession>A0A7S1AFK8</accession>
<protein>
    <submittedName>
        <fullName evidence="2">Uncharacterized protein</fullName>
    </submittedName>
</protein>
<feature type="transmembrane region" description="Helical" evidence="1">
    <location>
        <begin position="220"/>
        <end position="242"/>
    </location>
</feature>
<dbReference type="EMBL" id="HBFQ01037966">
    <property type="protein sequence ID" value="CAD8852514.1"/>
    <property type="molecule type" value="Transcribed_RNA"/>
</dbReference>
<keyword evidence="1" id="KW-0812">Transmembrane</keyword>
<evidence type="ECO:0000256" key="1">
    <source>
        <dbReference type="SAM" id="Phobius"/>
    </source>
</evidence>
<proteinExistence type="predicted"/>
<name>A0A7S1AFK8_NOCSC</name>
<gene>
    <name evidence="2" type="ORF">NSCI0253_LOCUS26864</name>
</gene>
<feature type="transmembrane region" description="Helical" evidence="1">
    <location>
        <begin position="192"/>
        <end position="214"/>
    </location>
</feature>
<feature type="transmembrane region" description="Helical" evidence="1">
    <location>
        <begin position="277"/>
        <end position="297"/>
    </location>
</feature>
<keyword evidence="1" id="KW-1133">Transmembrane helix</keyword>
<dbReference type="AlphaFoldDB" id="A0A7S1AFK8"/>
<organism evidence="2">
    <name type="scientific">Noctiluca scintillans</name>
    <name type="common">Sea sparkle</name>
    <name type="synonym">Red tide dinoflagellate</name>
    <dbReference type="NCBI Taxonomy" id="2966"/>
    <lineage>
        <taxon>Eukaryota</taxon>
        <taxon>Sar</taxon>
        <taxon>Alveolata</taxon>
        <taxon>Dinophyceae</taxon>
        <taxon>Noctilucales</taxon>
        <taxon>Noctilucaceae</taxon>
        <taxon>Noctiluca</taxon>
    </lineage>
</organism>
<feature type="transmembrane region" description="Helical" evidence="1">
    <location>
        <begin position="21"/>
        <end position="45"/>
    </location>
</feature>
<keyword evidence="1" id="KW-0472">Membrane</keyword>
<evidence type="ECO:0000313" key="2">
    <source>
        <dbReference type="EMBL" id="CAD8852514.1"/>
    </source>
</evidence>
<feature type="transmembrane region" description="Helical" evidence="1">
    <location>
        <begin position="65"/>
        <end position="89"/>
    </location>
</feature>
<reference evidence="2" key="1">
    <citation type="submission" date="2021-01" db="EMBL/GenBank/DDBJ databases">
        <authorList>
            <person name="Corre E."/>
            <person name="Pelletier E."/>
            <person name="Niang G."/>
            <person name="Scheremetjew M."/>
            <person name="Finn R."/>
            <person name="Kale V."/>
            <person name="Holt S."/>
            <person name="Cochrane G."/>
            <person name="Meng A."/>
            <person name="Brown T."/>
            <person name="Cohen L."/>
        </authorList>
    </citation>
    <scope>NUCLEOTIDE SEQUENCE</scope>
</reference>